<accession>A0ABS8U9G9</accession>
<evidence type="ECO:0008006" key="4">
    <source>
        <dbReference type="Google" id="ProtNLM"/>
    </source>
</evidence>
<protein>
    <recommendedName>
        <fullName evidence="4">DUF4760 domain-containing protein</fullName>
    </recommendedName>
</protein>
<proteinExistence type="predicted"/>
<evidence type="ECO:0000313" key="3">
    <source>
        <dbReference type="Proteomes" id="UP001430360"/>
    </source>
</evidence>
<evidence type="ECO:0000313" key="2">
    <source>
        <dbReference type="EMBL" id="MCD9096141.1"/>
    </source>
</evidence>
<dbReference type="Proteomes" id="UP001430360">
    <property type="component" value="Unassembled WGS sequence"/>
</dbReference>
<dbReference type="RefSeq" id="WP_232134614.1">
    <property type="nucleotide sequence ID" value="NZ_JAJQKU010000001.1"/>
</dbReference>
<name>A0ABS8U9G9_9GAMM</name>
<dbReference type="EMBL" id="JAJQKU010000001">
    <property type="protein sequence ID" value="MCD9096141.1"/>
    <property type="molecule type" value="Genomic_DNA"/>
</dbReference>
<comment type="caution">
    <text evidence="2">The sequence shown here is derived from an EMBL/GenBank/DDBJ whole genome shotgun (WGS) entry which is preliminary data.</text>
</comment>
<keyword evidence="3" id="KW-1185">Reference proteome</keyword>
<feature type="transmembrane region" description="Helical" evidence="1">
    <location>
        <begin position="12"/>
        <end position="32"/>
    </location>
</feature>
<reference evidence="2" key="1">
    <citation type="submission" date="2021-12" db="EMBL/GenBank/DDBJ databases">
        <authorList>
            <person name="Ulrich A."/>
        </authorList>
    </citation>
    <scope>NUCLEOTIDE SEQUENCE</scope>
    <source>
        <strain evidence="2">A1P009</strain>
    </source>
</reference>
<keyword evidence="1" id="KW-1133">Transmembrane helix</keyword>
<keyword evidence="1" id="KW-0472">Membrane</keyword>
<sequence>MSVAWGTVGEWFGAIVALGVGVAVVFLTAATVRTANAATAATKAMADLQTKSDADATLLRSEERRLLLLSISISLMSAQTQCEHLVGRLRKSMSTGRFKSDFFADGRFIGDFREAFRRLNLEIPDFTKSRLPIVGGATADRIARAMYAGTMLDGYLASIENEGVLTDGHAATIMALLEAVNADYFALTADSKSAIDASGVTKAVIRVVPQPVE</sequence>
<evidence type="ECO:0000256" key="1">
    <source>
        <dbReference type="SAM" id="Phobius"/>
    </source>
</evidence>
<gene>
    <name evidence="2" type="ORF">LTT95_04230</name>
</gene>
<keyword evidence="1" id="KW-0812">Transmembrane</keyword>
<reference evidence="2" key="2">
    <citation type="journal article" date="2022" name="Syst. Appl. Microbiol.">
        <title>Physiological and genomic characterisation of Luteimonas fraxinea sp. nov., a bacterial species associated with trees tolerant to ash dieback.</title>
        <authorList>
            <person name="Ulrich K."/>
            <person name="Becker R."/>
            <person name="Behrendt U."/>
            <person name="Kube M."/>
            <person name="Schneck V."/>
            <person name="Ulrich A."/>
        </authorList>
    </citation>
    <scope>NUCLEOTIDE SEQUENCE</scope>
    <source>
        <strain evidence="2">A1P009</strain>
    </source>
</reference>
<organism evidence="2 3">
    <name type="scientific">Luteimonas fraxinea</name>
    <dbReference type="NCBI Taxonomy" id="2901869"/>
    <lineage>
        <taxon>Bacteria</taxon>
        <taxon>Pseudomonadati</taxon>
        <taxon>Pseudomonadota</taxon>
        <taxon>Gammaproteobacteria</taxon>
        <taxon>Lysobacterales</taxon>
        <taxon>Lysobacteraceae</taxon>
        <taxon>Luteimonas</taxon>
    </lineage>
</organism>